<gene>
    <name evidence="2" type="ORF">RFI_07478</name>
</gene>
<feature type="coiled-coil region" evidence="1">
    <location>
        <begin position="304"/>
        <end position="331"/>
    </location>
</feature>
<sequence length="338" mass="40166">MYCCSTDEIEHRHQYQHQHSHKYCDYYKSYYEKERKKRKTFESHLRKLEQQLQDQIQETEKVRTKSKSIPIVRTDTDQLKFEQLQQCIASFLSKHPQFTKEFALPWSPSHSSLTGTDKPMTLPECWALIDQVFSCSHCLEKKREMHICIYIYLSISFCIWSHKKKKKLRDENKRLKRHDRNNADEVISSLLQLNNYQLQKESQRLRANIETLQRDIDKLQHVINELPVNVGSSSQLPLSNIESPAKRGLKHLFQWRRRKTDSNREHLDPDDTKDKSGDATLLVSSFVTLFIIKALYKYPSIGKNQEQQLNNEELLARIDTLEKHRQALQESIVNYTFI</sequence>
<evidence type="ECO:0000256" key="1">
    <source>
        <dbReference type="SAM" id="Coils"/>
    </source>
</evidence>
<evidence type="ECO:0000313" key="3">
    <source>
        <dbReference type="Proteomes" id="UP000023152"/>
    </source>
</evidence>
<feature type="coiled-coil region" evidence="1">
    <location>
        <begin position="31"/>
        <end position="65"/>
    </location>
</feature>
<organism evidence="2 3">
    <name type="scientific">Reticulomyxa filosa</name>
    <dbReference type="NCBI Taxonomy" id="46433"/>
    <lineage>
        <taxon>Eukaryota</taxon>
        <taxon>Sar</taxon>
        <taxon>Rhizaria</taxon>
        <taxon>Retaria</taxon>
        <taxon>Foraminifera</taxon>
        <taxon>Monothalamids</taxon>
        <taxon>Reticulomyxidae</taxon>
        <taxon>Reticulomyxa</taxon>
    </lineage>
</organism>
<proteinExistence type="predicted"/>
<evidence type="ECO:0000313" key="2">
    <source>
        <dbReference type="EMBL" id="ETO29642.1"/>
    </source>
</evidence>
<reference evidence="2 3" key="1">
    <citation type="journal article" date="2013" name="Curr. Biol.">
        <title>The Genome of the Foraminiferan Reticulomyxa filosa.</title>
        <authorList>
            <person name="Glockner G."/>
            <person name="Hulsmann N."/>
            <person name="Schleicher M."/>
            <person name="Noegel A.A."/>
            <person name="Eichinger L."/>
            <person name="Gallinger C."/>
            <person name="Pawlowski J."/>
            <person name="Sierra R."/>
            <person name="Euteneuer U."/>
            <person name="Pillet L."/>
            <person name="Moustafa A."/>
            <person name="Platzer M."/>
            <person name="Groth M."/>
            <person name="Szafranski K."/>
            <person name="Schliwa M."/>
        </authorList>
    </citation>
    <scope>NUCLEOTIDE SEQUENCE [LARGE SCALE GENOMIC DNA]</scope>
</reference>
<name>X6NWI2_RETFI</name>
<keyword evidence="3" id="KW-1185">Reference proteome</keyword>
<dbReference type="EMBL" id="ASPP01005929">
    <property type="protein sequence ID" value="ETO29642.1"/>
    <property type="molecule type" value="Genomic_DNA"/>
</dbReference>
<protein>
    <recommendedName>
        <fullName evidence="4">BZIP domain-containing protein</fullName>
    </recommendedName>
</protein>
<evidence type="ECO:0008006" key="4">
    <source>
        <dbReference type="Google" id="ProtNLM"/>
    </source>
</evidence>
<dbReference type="AlphaFoldDB" id="X6NWI2"/>
<keyword evidence="1" id="KW-0175">Coiled coil</keyword>
<feature type="coiled-coil region" evidence="1">
    <location>
        <begin position="195"/>
        <end position="222"/>
    </location>
</feature>
<accession>X6NWI2</accession>
<comment type="caution">
    <text evidence="2">The sequence shown here is derived from an EMBL/GenBank/DDBJ whole genome shotgun (WGS) entry which is preliminary data.</text>
</comment>
<dbReference type="Proteomes" id="UP000023152">
    <property type="component" value="Unassembled WGS sequence"/>
</dbReference>